<dbReference type="SUPFAM" id="SSF55486">
    <property type="entry name" value="Metalloproteases ('zincins'), catalytic domain"/>
    <property type="match status" value="1"/>
</dbReference>
<evidence type="ECO:0000256" key="13">
    <source>
        <dbReference type="SAM" id="SignalP"/>
    </source>
</evidence>
<evidence type="ECO:0000256" key="12">
    <source>
        <dbReference type="PIRSR" id="PIRSR621190-5"/>
    </source>
</evidence>
<dbReference type="InterPro" id="IPR036365">
    <property type="entry name" value="PGBD-like_sf"/>
</dbReference>
<keyword evidence="7" id="KW-0482">Metalloprotease</keyword>
<feature type="binding site" evidence="11">
    <location>
        <position position="218"/>
    </location>
    <ligand>
        <name>Zn(2+)</name>
        <dbReference type="ChEBI" id="CHEBI:29105"/>
        <label>1</label>
    </ligand>
</feature>
<dbReference type="Pfam" id="PF00413">
    <property type="entry name" value="Peptidase_M10"/>
    <property type="match status" value="1"/>
</dbReference>
<dbReference type="GO" id="GO:0008270">
    <property type="term" value="F:zinc ion binding"/>
    <property type="evidence" value="ECO:0007669"/>
    <property type="project" value="InterPro"/>
</dbReference>
<comment type="similarity">
    <text evidence="1">Belongs to the peptidase M10A family. Matrix metalloproteinases (MMPs) subfamily.</text>
</comment>
<feature type="binding site" evidence="11">
    <location>
        <position position="269"/>
    </location>
    <ligand>
        <name>Zn(2+)</name>
        <dbReference type="ChEBI" id="CHEBI:29105"/>
        <label>2</label>
        <note>catalytic</note>
    </ligand>
</feature>
<keyword evidence="5" id="KW-0378">Hydrolase</keyword>
<dbReference type="GO" id="GO:0030574">
    <property type="term" value="P:collagen catabolic process"/>
    <property type="evidence" value="ECO:0007669"/>
    <property type="project" value="TreeGrafter"/>
</dbReference>
<feature type="binding site" evidence="11">
    <location>
        <position position="216"/>
    </location>
    <ligand>
        <name>Zn(2+)</name>
        <dbReference type="ChEBI" id="CHEBI:29105"/>
        <label>1</label>
    </ligand>
</feature>
<proteinExistence type="inferred from homology"/>
<feature type="binding site" evidence="11">
    <location>
        <position position="231"/>
    </location>
    <ligand>
        <name>Zn(2+)</name>
        <dbReference type="ChEBI" id="CHEBI:29105"/>
        <label>1</label>
    </ligand>
</feature>
<evidence type="ECO:0000256" key="6">
    <source>
        <dbReference type="ARBA" id="ARBA00022833"/>
    </source>
</evidence>
<evidence type="ECO:0000256" key="2">
    <source>
        <dbReference type="ARBA" id="ARBA00022670"/>
    </source>
</evidence>
<protein>
    <submittedName>
        <fullName evidence="16">Metalloendoproteinase 1-like</fullName>
    </submittedName>
</protein>
<evidence type="ECO:0000256" key="7">
    <source>
        <dbReference type="ARBA" id="ARBA00023049"/>
    </source>
</evidence>
<feature type="binding site" evidence="11">
    <location>
        <position position="265"/>
    </location>
    <ligand>
        <name>Zn(2+)</name>
        <dbReference type="ChEBI" id="CHEBI:29105"/>
        <label>2</label>
        <note>catalytic</note>
    </ligand>
</feature>
<feature type="short sequence motif" description="Cysteine switch" evidence="12">
    <location>
        <begin position="116"/>
        <end position="146"/>
    </location>
</feature>
<comment type="cofactor">
    <cofactor evidence="11">
        <name>Zn(2+)</name>
        <dbReference type="ChEBI" id="CHEBI:29105"/>
    </cofactor>
    <text evidence="11">Binds 2 Zn(2+) ions per subunit.</text>
</comment>
<evidence type="ECO:0000256" key="10">
    <source>
        <dbReference type="PIRSR" id="PIRSR621190-1"/>
    </source>
</evidence>
<evidence type="ECO:0000256" key="4">
    <source>
        <dbReference type="ARBA" id="ARBA00022729"/>
    </source>
</evidence>
<keyword evidence="2" id="KW-0645">Protease</keyword>
<keyword evidence="9" id="KW-0325">Glycoprotein</keyword>
<feature type="binding site" evidence="11">
    <location>
        <position position="283"/>
    </location>
    <ligand>
        <name>Zn(2+)</name>
        <dbReference type="ChEBI" id="CHEBI:29105"/>
        <label>2</label>
        <note>catalytic</note>
    </ligand>
</feature>
<dbReference type="FunFam" id="3.40.390.10:FF:000018">
    <property type="entry name" value="Metalloendoproteinase 1"/>
    <property type="match status" value="1"/>
</dbReference>
<feature type="binding site" evidence="11">
    <location>
        <position position="243"/>
    </location>
    <ligand>
        <name>Ca(2+)</name>
        <dbReference type="ChEBI" id="CHEBI:29108"/>
        <label>3</label>
    </ligand>
</feature>
<feature type="binding site" evidence="11">
    <location>
        <position position="224"/>
    </location>
    <ligand>
        <name>Ca(2+)</name>
        <dbReference type="ChEBI" id="CHEBI:29108"/>
        <label>3</label>
    </ligand>
</feature>
<evidence type="ECO:0000256" key="9">
    <source>
        <dbReference type="ARBA" id="ARBA00023180"/>
    </source>
</evidence>
<dbReference type="Gene3D" id="3.40.390.10">
    <property type="entry name" value="Collagenase (Catalytic Domain)"/>
    <property type="match status" value="1"/>
</dbReference>
<keyword evidence="6 11" id="KW-0862">Zinc</keyword>
<keyword evidence="4 13" id="KW-0732">Signal</keyword>
<dbReference type="InterPro" id="IPR001818">
    <property type="entry name" value="Pept_M10_metallopeptidase"/>
</dbReference>
<comment type="cofactor">
    <cofactor evidence="11">
        <name>Ca(2+)</name>
        <dbReference type="ChEBI" id="CHEBI:29108"/>
    </cofactor>
    <text evidence="11">Can bind about 5 Ca(2+) ions per subunit.</text>
</comment>
<keyword evidence="11" id="KW-0106">Calcium</keyword>
<dbReference type="AlphaFoldDB" id="A0A6J1D8P8"/>
<dbReference type="PANTHER" id="PTHR10201:SF213">
    <property type="entry name" value="METALLOENDOPROTEINASE 2-MMP-LIKE"/>
    <property type="match status" value="1"/>
</dbReference>
<feature type="chain" id="PRO_5026874477" evidence="13">
    <location>
        <begin position="23"/>
        <end position="310"/>
    </location>
</feature>
<keyword evidence="3 11" id="KW-0479">Metal-binding</keyword>
<reference evidence="16" key="1">
    <citation type="submission" date="2025-08" db="UniProtKB">
        <authorList>
            <consortium name="RefSeq"/>
        </authorList>
    </citation>
    <scope>IDENTIFICATION</scope>
    <source>
        <strain evidence="16">OHB3-1</strain>
    </source>
</reference>
<dbReference type="Pfam" id="PF01471">
    <property type="entry name" value="PG_binding_1"/>
    <property type="match status" value="1"/>
</dbReference>
<feature type="signal peptide" evidence="13">
    <location>
        <begin position="1"/>
        <end position="22"/>
    </location>
</feature>
<feature type="binding site" description="in inhibited form" evidence="11">
    <location>
        <position position="118"/>
    </location>
    <ligand>
        <name>Zn(2+)</name>
        <dbReference type="ChEBI" id="CHEBI:29105"/>
        <label>2</label>
        <note>catalytic</note>
    </ligand>
</feature>
<dbReference type="InterPro" id="IPR021190">
    <property type="entry name" value="Pept_M10A"/>
</dbReference>
<evidence type="ECO:0000256" key="8">
    <source>
        <dbReference type="ARBA" id="ARBA00023145"/>
    </source>
</evidence>
<evidence type="ECO:0000256" key="5">
    <source>
        <dbReference type="ARBA" id="ARBA00022801"/>
    </source>
</evidence>
<evidence type="ECO:0000313" key="16">
    <source>
        <dbReference type="RefSeq" id="XP_022149994.1"/>
    </source>
</evidence>
<dbReference type="GO" id="GO:0031012">
    <property type="term" value="C:extracellular matrix"/>
    <property type="evidence" value="ECO:0007669"/>
    <property type="project" value="InterPro"/>
</dbReference>
<dbReference type="Proteomes" id="UP000504603">
    <property type="component" value="Unplaced"/>
</dbReference>
<dbReference type="GeneID" id="111018275"/>
<feature type="binding site" evidence="11">
    <location>
        <position position="246"/>
    </location>
    <ligand>
        <name>Ca(2+)</name>
        <dbReference type="ChEBI" id="CHEBI:29108"/>
        <label>1</label>
    </ligand>
</feature>
<keyword evidence="8" id="KW-0865">Zymogen</keyword>
<evidence type="ECO:0000256" key="11">
    <source>
        <dbReference type="PIRSR" id="PIRSR621190-2"/>
    </source>
</evidence>
<dbReference type="KEGG" id="mcha:111018275"/>
<feature type="binding site" evidence="11">
    <location>
        <position position="206"/>
    </location>
    <ligand>
        <name>Ca(2+)</name>
        <dbReference type="ChEBI" id="CHEBI:29108"/>
        <label>2</label>
    </ligand>
</feature>
<dbReference type="InterPro" id="IPR006026">
    <property type="entry name" value="Peptidase_Metallo"/>
</dbReference>
<evidence type="ECO:0000259" key="14">
    <source>
        <dbReference type="SMART" id="SM00235"/>
    </source>
</evidence>
<dbReference type="GO" id="GO:0006508">
    <property type="term" value="P:proteolysis"/>
    <property type="evidence" value="ECO:0007669"/>
    <property type="project" value="UniProtKB-KW"/>
</dbReference>
<feature type="binding site" evidence="11">
    <location>
        <position position="275"/>
    </location>
    <ligand>
        <name>Zn(2+)</name>
        <dbReference type="ChEBI" id="CHEBI:29105"/>
        <label>2</label>
        <note>catalytic</note>
    </ligand>
</feature>
<sequence>MASCSKSLLILFFVFLPYLCFSHPLPLHQHSPFGFLNRLQGCKKGDNIKGISHLKSYFRHFGYFKDRKNATGGHLIDNDDVFDDLLESAIKTYQLFFHLNSTGSLNAETVSQLTTSRCGVPDIVDGVARRMQSEGHGGHEHHHHIVSHYSFFPRRQRWPPSKYHLTYAFLPGTRTDAMAPVARAFNTWAQNTHFTFSLATHYKRADLKIAFFRGNHHDNHPFDGPGGTIAHAFAPTDGRFHFDAAETWAVGPMRGQLDMETVALHEIGHLLGLGHSTVKNAIMYPTIMTGTIKGLNADDIKGIKALYNIH</sequence>
<dbReference type="GO" id="GO:0004222">
    <property type="term" value="F:metalloendopeptidase activity"/>
    <property type="evidence" value="ECO:0007669"/>
    <property type="project" value="InterPro"/>
</dbReference>
<feature type="binding site" evidence="11">
    <location>
        <position position="223"/>
    </location>
    <ligand>
        <name>Ca(2+)</name>
        <dbReference type="ChEBI" id="CHEBI:29108"/>
        <label>3</label>
    </ligand>
</feature>
<dbReference type="InterPro" id="IPR024079">
    <property type="entry name" value="MetalloPept_cat_dom_sf"/>
</dbReference>
<dbReference type="InterPro" id="IPR033739">
    <property type="entry name" value="M10A_MMP"/>
</dbReference>
<organism evidence="15 16">
    <name type="scientific">Momordica charantia</name>
    <name type="common">Bitter gourd</name>
    <name type="synonym">Balsam pear</name>
    <dbReference type="NCBI Taxonomy" id="3673"/>
    <lineage>
        <taxon>Eukaryota</taxon>
        <taxon>Viridiplantae</taxon>
        <taxon>Streptophyta</taxon>
        <taxon>Embryophyta</taxon>
        <taxon>Tracheophyta</taxon>
        <taxon>Spermatophyta</taxon>
        <taxon>Magnoliopsida</taxon>
        <taxon>eudicotyledons</taxon>
        <taxon>Gunneridae</taxon>
        <taxon>Pentapetalae</taxon>
        <taxon>rosids</taxon>
        <taxon>fabids</taxon>
        <taxon>Cucurbitales</taxon>
        <taxon>Cucurbitaceae</taxon>
        <taxon>Momordiceae</taxon>
        <taxon>Momordica</taxon>
    </lineage>
</organism>
<dbReference type="InterPro" id="IPR002477">
    <property type="entry name" value="Peptidoglycan-bd-like"/>
</dbReference>
<dbReference type="RefSeq" id="XP_022149994.1">
    <property type="nucleotide sequence ID" value="XM_022294302.1"/>
</dbReference>
<evidence type="ECO:0000256" key="1">
    <source>
        <dbReference type="ARBA" id="ARBA00009614"/>
    </source>
</evidence>
<feature type="active site" evidence="10">
    <location>
        <position position="266"/>
    </location>
</feature>
<feature type="binding site" evidence="11">
    <location>
        <position position="246"/>
    </location>
    <ligand>
        <name>Ca(2+)</name>
        <dbReference type="ChEBI" id="CHEBI:29108"/>
        <label>3</label>
    </ligand>
</feature>
<dbReference type="GO" id="GO:0030198">
    <property type="term" value="P:extracellular matrix organization"/>
    <property type="evidence" value="ECO:0007669"/>
    <property type="project" value="TreeGrafter"/>
</dbReference>
<feature type="domain" description="Peptidase metallopeptidase" evidence="14">
    <location>
        <begin position="154"/>
        <end position="309"/>
    </location>
</feature>
<keyword evidence="15" id="KW-1185">Reference proteome</keyword>
<name>A0A6J1D8P8_MOMCH</name>
<dbReference type="OrthoDB" id="406838at2759"/>
<evidence type="ECO:0000313" key="15">
    <source>
        <dbReference type="Proteomes" id="UP000504603"/>
    </source>
</evidence>
<dbReference type="SUPFAM" id="SSF47090">
    <property type="entry name" value="PGBD-like"/>
    <property type="match status" value="1"/>
</dbReference>
<dbReference type="PRINTS" id="PR00138">
    <property type="entry name" value="MATRIXIN"/>
</dbReference>
<feature type="binding site" evidence="11">
    <location>
        <position position="241"/>
    </location>
    <ligand>
        <name>Zn(2+)</name>
        <dbReference type="ChEBI" id="CHEBI:29105"/>
        <label>1</label>
    </ligand>
</feature>
<dbReference type="PANTHER" id="PTHR10201">
    <property type="entry name" value="MATRIX METALLOPROTEINASE"/>
    <property type="match status" value="1"/>
</dbReference>
<accession>A0A6J1D8P8</accession>
<gene>
    <name evidence="16" type="primary">LOC111018275</name>
</gene>
<evidence type="ECO:0000256" key="3">
    <source>
        <dbReference type="ARBA" id="ARBA00022723"/>
    </source>
</evidence>
<dbReference type="CDD" id="cd04278">
    <property type="entry name" value="ZnMc_MMP"/>
    <property type="match status" value="1"/>
</dbReference>
<dbReference type="SMART" id="SM00235">
    <property type="entry name" value="ZnMc"/>
    <property type="match status" value="1"/>
</dbReference>